<protein>
    <submittedName>
        <fullName evidence="2">Uncharacterized protein</fullName>
    </submittedName>
</protein>
<keyword evidence="3" id="KW-1185">Reference proteome</keyword>
<feature type="compositionally biased region" description="Acidic residues" evidence="1">
    <location>
        <begin position="898"/>
        <end position="921"/>
    </location>
</feature>
<dbReference type="GeneID" id="22910998"/>
<dbReference type="Proteomes" id="UP000019763">
    <property type="component" value="Unassembled WGS sequence"/>
</dbReference>
<proteinExistence type="predicted"/>
<evidence type="ECO:0000313" key="2">
    <source>
        <dbReference type="EMBL" id="EZG81074.1"/>
    </source>
</evidence>
<name>A0A023BC00_GRENI</name>
<evidence type="ECO:0000313" key="3">
    <source>
        <dbReference type="Proteomes" id="UP000019763"/>
    </source>
</evidence>
<comment type="caution">
    <text evidence="2">The sequence shown here is derived from an EMBL/GenBank/DDBJ whole genome shotgun (WGS) entry which is preliminary data.</text>
</comment>
<feature type="compositionally biased region" description="Acidic residues" evidence="1">
    <location>
        <begin position="861"/>
        <end position="873"/>
    </location>
</feature>
<evidence type="ECO:0000256" key="1">
    <source>
        <dbReference type="SAM" id="MobiDB-lite"/>
    </source>
</evidence>
<sequence>MKRPLAQDDPALTLDATLGSGDAFSDILAQVQQLFKSFQTTDEETTQQMMAVVEQTMNQELEAYVERGRTAVRKRVQNGDEFAVLNRWSEALLKKLPPDDLRTTILSALSLRQMLVFIERCMEEAPADPSLFPGLFRWLSDLSHVCVTFTQKIAQLNTDSPTLYALITGLLCDAALSSIRTLHLPPIQNPAVPPKKMKFNEKVGGQLLSFITDILANPIVLNSVKSNIVKTFARLLADNIFADLSWRPGVKAAVGRIVSFCFNRALEVPSGPQELDYVLFVVMAVWKEIRIEGVADLTAELYGRLNTCVEELENSREYKPNVSASGLGQVLHFIAVWYSLGTDTKGSLHAGYRTLTVDIQEHFQALERLASVSRRSAECFLAVCIHLTELLETSADISQFSTVIGRVVQKLFVDGQDASTLFPLFAAHYGAIRCTSGTTDMSLGAVSPSAFEQRLRAGYFCTSSFRDDWSPNPVVQLLASVSAACPSVWFTASESTIGASLFGEGGIRSLHHEVKLGFRVKHRLLSLLRKLADVVCGKSPEQLSAEGEQDGPDRLLGVMNDRTHSKMCQDILKSLIIVHTVVGAYGKDETENELVAVSWWLYNGLNADLASDNVGYTLRAISLYDKQIIQQVDVEKVATHLQRLRRILFTDRAAALYMLLLALGCLTNVLLVDRLVITNPHSVFAAGLNGEHQLVSSLAFDGGAEALAQAVATPQAYLPSIAVLCHMWKNRIFQSHVRFRVPQGTRDLLRLLERKTSWVSSKLSSTLDLSTLLPEPIVAEAPQTEAQLTRSSEVIMQVAPTYPHDQPTLPVDTRMNAGPDMILGPGMTGGMDMGVPTVGMIHSLFNGKPAYGYAQMYAPVQEEEEEQESEEDSVNGNYIGAYPNPQDGSADLVGQASNDDDLADEDLADEDLADEDIGDSDDLMRDGTDLIESDQLNDGEVSGYSDNPYEGDEGSEYSTSSHGGVNFFG</sequence>
<dbReference type="RefSeq" id="XP_011134270.1">
    <property type="nucleotide sequence ID" value="XM_011135968.1"/>
</dbReference>
<feature type="region of interest" description="Disordered" evidence="1">
    <location>
        <begin position="860"/>
        <end position="969"/>
    </location>
</feature>
<gene>
    <name evidence="2" type="ORF">GNI_020240</name>
</gene>
<organism evidence="2 3">
    <name type="scientific">Gregarina niphandrodes</name>
    <name type="common">Septate eugregarine</name>
    <dbReference type="NCBI Taxonomy" id="110365"/>
    <lineage>
        <taxon>Eukaryota</taxon>
        <taxon>Sar</taxon>
        <taxon>Alveolata</taxon>
        <taxon>Apicomplexa</taxon>
        <taxon>Conoidasida</taxon>
        <taxon>Gregarinasina</taxon>
        <taxon>Eugregarinorida</taxon>
        <taxon>Gregarinidae</taxon>
        <taxon>Gregarina</taxon>
    </lineage>
</organism>
<dbReference type="AlphaFoldDB" id="A0A023BC00"/>
<dbReference type="EMBL" id="AFNH02000147">
    <property type="protein sequence ID" value="EZG81074.1"/>
    <property type="molecule type" value="Genomic_DNA"/>
</dbReference>
<dbReference type="VEuPathDB" id="CryptoDB:GNI_020240"/>
<accession>A0A023BC00</accession>
<reference evidence="2" key="1">
    <citation type="submission" date="2013-12" db="EMBL/GenBank/DDBJ databases">
        <authorList>
            <person name="Omoto C.K."/>
            <person name="Sibley D."/>
            <person name="Venepally P."/>
            <person name="Hadjithomas M."/>
            <person name="Karamycheva S."/>
            <person name="Brunk B."/>
            <person name="Roos D."/>
            <person name="Caler E."/>
            <person name="Lorenzi H."/>
        </authorList>
    </citation>
    <scope>NUCLEOTIDE SEQUENCE</scope>
</reference>